<dbReference type="SUPFAM" id="SSF160719">
    <property type="entry name" value="gpW/gp25-like"/>
    <property type="match status" value="1"/>
</dbReference>
<dbReference type="InterPro" id="IPR007048">
    <property type="entry name" value="IraD/Gp25-like"/>
</dbReference>
<feature type="region of interest" description="Disordered" evidence="1">
    <location>
        <begin position="40"/>
        <end position="71"/>
    </location>
</feature>
<comment type="caution">
    <text evidence="3">The sequence shown here is derived from an EMBL/GenBank/DDBJ whole genome shotgun (WGS) entry which is preliminary data.</text>
</comment>
<dbReference type="RefSeq" id="WP_009395376.1">
    <property type="nucleotide sequence ID" value="NZ_LUCV01000040.1"/>
</dbReference>
<dbReference type="EMBL" id="LUCV01000040">
    <property type="protein sequence ID" value="OAI86435.1"/>
    <property type="molecule type" value="Genomic_DNA"/>
</dbReference>
<dbReference type="Proteomes" id="UP000077752">
    <property type="component" value="Unassembled WGS sequence"/>
</dbReference>
<dbReference type="Pfam" id="PF04965">
    <property type="entry name" value="GPW_gp25"/>
    <property type="match status" value="1"/>
</dbReference>
<evidence type="ECO:0000313" key="3">
    <source>
        <dbReference type="EMBL" id="OAI86435.1"/>
    </source>
</evidence>
<evidence type="ECO:0000256" key="1">
    <source>
        <dbReference type="SAM" id="MobiDB-lite"/>
    </source>
</evidence>
<evidence type="ECO:0000259" key="2">
    <source>
        <dbReference type="Pfam" id="PF04965"/>
    </source>
</evidence>
<organism evidence="3 4">
    <name type="scientific">Pseudomonas putida</name>
    <name type="common">Arthrobacter siderocapsulatus</name>
    <dbReference type="NCBI Taxonomy" id="303"/>
    <lineage>
        <taxon>Bacteria</taxon>
        <taxon>Pseudomonadati</taxon>
        <taxon>Pseudomonadota</taxon>
        <taxon>Gammaproteobacteria</taxon>
        <taxon>Pseudomonadales</taxon>
        <taxon>Pseudomonadaceae</taxon>
        <taxon>Pseudomonas</taxon>
    </lineage>
</organism>
<protein>
    <submittedName>
        <fullName evidence="3">Type VI secretion protein</fullName>
    </submittedName>
</protein>
<gene>
    <name evidence="3" type="ORF">AYO28_01715</name>
</gene>
<dbReference type="InterPro" id="IPR053176">
    <property type="entry name" value="T6SS_TssE1-like"/>
</dbReference>
<dbReference type="Gene3D" id="3.10.450.40">
    <property type="match status" value="1"/>
</dbReference>
<sequence length="145" mass="16073">MSSGHRPLLFERLGDPAGEAPTLDRQALADSVREELTRLLNSRRAGPTLSTPPTVLDYGIGDWSGLQASNSDDRRRIAREVRAAINHFEPRLKAGEVEVRQVAGQPRRLNILVSGMLRQGGQQWPVAFVLDKQDSAVEVSHERLD</sequence>
<proteinExistence type="predicted"/>
<feature type="region of interest" description="Disordered" evidence="1">
    <location>
        <begin position="1"/>
        <end position="21"/>
    </location>
</feature>
<name>A0A177SEA0_PSEPU</name>
<feature type="domain" description="IraD/Gp25-like" evidence="2">
    <location>
        <begin position="27"/>
        <end position="119"/>
    </location>
</feature>
<accession>A0A177SEA0</accession>
<evidence type="ECO:0000313" key="4">
    <source>
        <dbReference type="Proteomes" id="UP000077752"/>
    </source>
</evidence>
<dbReference type="PANTHER" id="PTHR38595:SF2">
    <property type="entry name" value="TYPE VI SECRETION SYSTEM BASEPLATE SUBUNIT TSSE"/>
    <property type="match status" value="1"/>
</dbReference>
<dbReference type="PANTHER" id="PTHR38595">
    <property type="entry name" value="CYTOPLASMIC PROTEIN-RELATED"/>
    <property type="match status" value="1"/>
</dbReference>
<dbReference type="InterPro" id="IPR017737">
    <property type="entry name" value="TssE1-like"/>
</dbReference>
<reference evidence="3 4" key="1">
    <citation type="submission" date="2016-03" db="EMBL/GenBank/DDBJ databases">
        <title>Draft Genome Assembly of Pseudomonas putida strain CBF10-2.</title>
        <authorList>
            <person name="Iyer R.S."/>
            <person name="Damania A."/>
        </authorList>
    </citation>
    <scope>NUCLEOTIDE SEQUENCE [LARGE SCALE GENOMIC DNA]</scope>
    <source>
        <strain evidence="3 4">CBF10-2</strain>
    </source>
</reference>
<dbReference type="NCBIfam" id="TIGR03357">
    <property type="entry name" value="VI_zyme"/>
    <property type="match status" value="1"/>
</dbReference>
<dbReference type="AlphaFoldDB" id="A0A177SEA0"/>